<dbReference type="InterPro" id="IPR045864">
    <property type="entry name" value="aa-tRNA-synth_II/BPL/LPL"/>
</dbReference>
<dbReference type="GO" id="GO:0005737">
    <property type="term" value="C:cytoplasm"/>
    <property type="evidence" value="ECO:0007669"/>
    <property type="project" value="TreeGrafter"/>
</dbReference>
<dbReference type="InterPro" id="IPR004408">
    <property type="entry name" value="Biotin_CoA_COase_ligase"/>
</dbReference>
<dbReference type="Proteomes" id="UP000667802">
    <property type="component" value="Unassembled WGS sequence"/>
</dbReference>
<dbReference type="Gene3D" id="3.30.930.10">
    <property type="entry name" value="Bira Bifunctional Protein, Domain 2"/>
    <property type="match status" value="1"/>
</dbReference>
<dbReference type="InterPro" id="IPR004143">
    <property type="entry name" value="BPL_LPL_catalytic"/>
</dbReference>
<organism evidence="3 4">
    <name type="scientific">Aetokthonos hydrillicola Thurmond2011</name>
    <dbReference type="NCBI Taxonomy" id="2712845"/>
    <lineage>
        <taxon>Bacteria</taxon>
        <taxon>Bacillati</taxon>
        <taxon>Cyanobacteriota</taxon>
        <taxon>Cyanophyceae</taxon>
        <taxon>Nostocales</taxon>
        <taxon>Hapalosiphonaceae</taxon>
        <taxon>Aetokthonos</taxon>
    </lineage>
</organism>
<dbReference type="AlphaFoldDB" id="A0AAP5M7Y9"/>
<protein>
    <submittedName>
        <fullName evidence="3">Biotin--[acetyl-CoA-carboxylase] ligase</fullName>
        <ecNumber evidence="3">6.3.4.15</ecNumber>
    </submittedName>
</protein>
<sequence length="290" mass="31669">MPLNQETIEAALKAGRQSAYLPFSLHLFETVSSTNQIVWDLLGSGSEPGCVAIATQQTSGRGQWGRQWVSQEGGLYLSVAIAPNIEASNSYQLTLATAWGIAQQLQSCGIPLGIKWPNDLVCKSDENGYKYKKLGGILTETKVQTGKISQAVIGVGINWANPVPETGINLETWQANQQPKPIPSLEMLTSTILLGIESGIQSLFQEGINILLSRYLEFLINIGEEIYVNDVMSTIVGVTHTGDLRVCVETSKQRKIMQSEIHLQPGTISLGYRKLRLTTHNTTITNEAAQ</sequence>
<keyword evidence="4" id="KW-1185">Reference proteome</keyword>
<dbReference type="RefSeq" id="WP_208339412.1">
    <property type="nucleotide sequence ID" value="NZ_CAWQFN010000531.1"/>
</dbReference>
<dbReference type="PANTHER" id="PTHR12835">
    <property type="entry name" value="BIOTIN PROTEIN LIGASE"/>
    <property type="match status" value="1"/>
</dbReference>
<keyword evidence="1 3" id="KW-0436">Ligase</keyword>
<dbReference type="PANTHER" id="PTHR12835:SF5">
    <property type="entry name" value="BIOTIN--PROTEIN LIGASE"/>
    <property type="match status" value="1"/>
</dbReference>
<dbReference type="Pfam" id="PF03099">
    <property type="entry name" value="BPL_LplA_LipB"/>
    <property type="match status" value="1"/>
</dbReference>
<dbReference type="PROSITE" id="PS51733">
    <property type="entry name" value="BPL_LPL_CATALYTIC"/>
    <property type="match status" value="1"/>
</dbReference>
<evidence type="ECO:0000313" key="4">
    <source>
        <dbReference type="Proteomes" id="UP000667802"/>
    </source>
</evidence>
<dbReference type="NCBIfam" id="TIGR00121">
    <property type="entry name" value="birA_ligase"/>
    <property type="match status" value="1"/>
</dbReference>
<dbReference type="EC" id="6.3.4.15" evidence="3"/>
<dbReference type="SUPFAM" id="SSF55681">
    <property type="entry name" value="Class II aaRS and biotin synthetases"/>
    <property type="match status" value="1"/>
</dbReference>
<proteinExistence type="predicted"/>
<comment type="caution">
    <text evidence="3">The sequence shown here is derived from an EMBL/GenBank/DDBJ whole genome shotgun (WGS) entry which is preliminary data.</text>
</comment>
<evidence type="ECO:0000256" key="1">
    <source>
        <dbReference type="ARBA" id="ARBA00022598"/>
    </source>
</evidence>
<reference evidence="4" key="1">
    <citation type="journal article" date="2021" name="Science">
        <title>Hunting the eagle killer: A cyanobacterial neurotoxin causes vacuolar myelinopathy.</title>
        <authorList>
            <person name="Breinlinger S."/>
            <person name="Phillips T.J."/>
            <person name="Haram B.N."/>
            <person name="Mares J."/>
            <person name="Martinez Yerena J.A."/>
            <person name="Hrouzek P."/>
            <person name="Sobotka R."/>
            <person name="Henderson W.M."/>
            <person name="Schmieder P."/>
            <person name="Williams S.M."/>
            <person name="Lauderdale J.D."/>
            <person name="Wilde H.D."/>
            <person name="Gerrin W."/>
            <person name="Kust A."/>
            <person name="Washington J.W."/>
            <person name="Wagner C."/>
            <person name="Geier B."/>
            <person name="Liebeke M."/>
            <person name="Enke H."/>
            <person name="Niedermeyer T.H.J."/>
            <person name="Wilde S.B."/>
        </authorList>
    </citation>
    <scope>NUCLEOTIDE SEQUENCE [LARGE SCALE GENOMIC DNA]</scope>
    <source>
        <strain evidence="4">Thurmond2011</strain>
    </source>
</reference>
<gene>
    <name evidence="3" type="ORF">G7B40_029385</name>
</gene>
<evidence type="ECO:0000259" key="2">
    <source>
        <dbReference type="PROSITE" id="PS51733"/>
    </source>
</evidence>
<dbReference type="GO" id="GO:0004077">
    <property type="term" value="F:biotin--[biotin carboxyl-carrier protein] ligase activity"/>
    <property type="evidence" value="ECO:0007669"/>
    <property type="project" value="UniProtKB-EC"/>
</dbReference>
<feature type="domain" description="BPL/LPL catalytic" evidence="2">
    <location>
        <begin position="15"/>
        <end position="204"/>
    </location>
</feature>
<dbReference type="EMBL" id="JAALHA020000019">
    <property type="protein sequence ID" value="MDR9898641.1"/>
    <property type="molecule type" value="Genomic_DNA"/>
</dbReference>
<evidence type="ECO:0000313" key="3">
    <source>
        <dbReference type="EMBL" id="MDR9898641.1"/>
    </source>
</evidence>
<dbReference type="CDD" id="cd16442">
    <property type="entry name" value="BPL"/>
    <property type="match status" value="1"/>
</dbReference>
<name>A0AAP5M7Y9_9CYAN</name>
<accession>A0AAP5M7Y9</accession>